<dbReference type="Proteomes" id="UP001208656">
    <property type="component" value="Unassembled WGS sequence"/>
</dbReference>
<dbReference type="EC" id="2.7.7.87" evidence="3 13"/>
<comment type="subcellular location">
    <subcellularLocation>
        <location evidence="1 13">Cytoplasm</location>
    </subcellularLocation>
</comment>
<dbReference type="InterPro" id="IPR017945">
    <property type="entry name" value="DHBP_synth_RibB-like_a/b_dom"/>
</dbReference>
<evidence type="ECO:0000256" key="13">
    <source>
        <dbReference type="PIRNR" id="PIRNR004930"/>
    </source>
</evidence>
<dbReference type="Gene3D" id="3.90.870.10">
    <property type="entry name" value="DHBP synthase"/>
    <property type="match status" value="1"/>
</dbReference>
<dbReference type="PANTHER" id="PTHR17490:SF16">
    <property type="entry name" value="THREONYLCARBAMOYL-AMP SYNTHASE"/>
    <property type="match status" value="1"/>
</dbReference>
<accession>A0ABT2WEL1</accession>
<evidence type="ECO:0000259" key="14">
    <source>
        <dbReference type="PROSITE" id="PS51163"/>
    </source>
</evidence>
<keyword evidence="5 13" id="KW-0963">Cytoplasm</keyword>
<dbReference type="Pfam" id="PF03481">
    <property type="entry name" value="Sua5_C"/>
    <property type="match status" value="1"/>
</dbReference>
<feature type="domain" description="YrdC-like" evidence="14">
    <location>
        <begin position="18"/>
        <end position="205"/>
    </location>
</feature>
<evidence type="ECO:0000256" key="7">
    <source>
        <dbReference type="ARBA" id="ARBA00022694"/>
    </source>
</evidence>
<keyword evidence="7 13" id="KW-0819">tRNA processing</keyword>
<evidence type="ECO:0000256" key="4">
    <source>
        <dbReference type="ARBA" id="ARBA00015492"/>
    </source>
</evidence>
<comment type="catalytic activity">
    <reaction evidence="12 13">
        <text>L-threonine + hydrogencarbonate + ATP = L-threonylcarbamoyladenylate + diphosphate + H2O</text>
        <dbReference type="Rhea" id="RHEA:36407"/>
        <dbReference type="ChEBI" id="CHEBI:15377"/>
        <dbReference type="ChEBI" id="CHEBI:17544"/>
        <dbReference type="ChEBI" id="CHEBI:30616"/>
        <dbReference type="ChEBI" id="CHEBI:33019"/>
        <dbReference type="ChEBI" id="CHEBI:57926"/>
        <dbReference type="ChEBI" id="CHEBI:73682"/>
        <dbReference type="EC" id="2.7.7.87"/>
    </reaction>
</comment>
<evidence type="ECO:0000256" key="11">
    <source>
        <dbReference type="ARBA" id="ARBA00029774"/>
    </source>
</evidence>
<organism evidence="15 16">
    <name type="scientific">Pallidibacillus thermolactis</name>
    <dbReference type="NCBI Taxonomy" id="251051"/>
    <lineage>
        <taxon>Bacteria</taxon>
        <taxon>Bacillati</taxon>
        <taxon>Bacillota</taxon>
        <taxon>Bacilli</taxon>
        <taxon>Bacillales</taxon>
        <taxon>Bacillaceae</taxon>
        <taxon>Pallidibacillus</taxon>
    </lineage>
</organism>
<comment type="caution">
    <text evidence="15">The sequence shown here is derived from an EMBL/GenBank/DDBJ whole genome shotgun (WGS) entry which is preliminary data.</text>
</comment>
<gene>
    <name evidence="15" type="ORF">OEV82_06625</name>
</gene>
<dbReference type="InterPro" id="IPR038385">
    <property type="entry name" value="Sua5/YwlC_C"/>
</dbReference>
<proteinExistence type="inferred from homology"/>
<dbReference type="InterPro" id="IPR050156">
    <property type="entry name" value="TC-AMP_synthase_SUA5"/>
</dbReference>
<dbReference type="PROSITE" id="PS51163">
    <property type="entry name" value="YRDC"/>
    <property type="match status" value="1"/>
</dbReference>
<keyword evidence="16" id="KW-1185">Reference proteome</keyword>
<name>A0ABT2WEL1_9BACI</name>
<comment type="function">
    <text evidence="13">Required for the formation of a threonylcarbamoyl group on adenosine at position 37 (t(6)A37) in tRNAs that read codons beginning with adenine.</text>
</comment>
<protein>
    <recommendedName>
        <fullName evidence="4 13">Threonylcarbamoyl-AMP synthase</fullName>
        <shortName evidence="13">TC-AMP synthase</shortName>
        <ecNumber evidence="3 13">2.7.7.87</ecNumber>
    </recommendedName>
    <alternativeName>
        <fullName evidence="11 13">L-threonylcarbamoyladenylate synthase</fullName>
    </alternativeName>
</protein>
<dbReference type="SUPFAM" id="SSF55821">
    <property type="entry name" value="YrdC/RibB"/>
    <property type="match status" value="1"/>
</dbReference>
<dbReference type="PIRSF" id="PIRSF004930">
    <property type="entry name" value="Tln_factor_SUA5"/>
    <property type="match status" value="1"/>
</dbReference>
<dbReference type="Pfam" id="PF01300">
    <property type="entry name" value="Sua5_yciO_yrdC"/>
    <property type="match status" value="1"/>
</dbReference>
<evidence type="ECO:0000256" key="1">
    <source>
        <dbReference type="ARBA" id="ARBA00004496"/>
    </source>
</evidence>
<evidence type="ECO:0000256" key="5">
    <source>
        <dbReference type="ARBA" id="ARBA00022490"/>
    </source>
</evidence>
<comment type="similarity">
    <text evidence="2 13">Belongs to the SUA5 family.</text>
</comment>
<evidence type="ECO:0000256" key="8">
    <source>
        <dbReference type="ARBA" id="ARBA00022695"/>
    </source>
</evidence>
<evidence type="ECO:0000313" key="15">
    <source>
        <dbReference type="EMBL" id="MCU9594126.1"/>
    </source>
</evidence>
<dbReference type="InterPro" id="IPR006070">
    <property type="entry name" value="Sua5-like_dom"/>
</dbReference>
<dbReference type="NCBIfam" id="TIGR00057">
    <property type="entry name" value="L-threonylcarbamoyladenylate synthase"/>
    <property type="match status" value="1"/>
</dbReference>
<dbReference type="RefSeq" id="WP_173658080.1">
    <property type="nucleotide sequence ID" value="NZ_JAOUSE010000014.1"/>
</dbReference>
<evidence type="ECO:0000256" key="10">
    <source>
        <dbReference type="ARBA" id="ARBA00022840"/>
    </source>
</evidence>
<reference evidence="15 16" key="1">
    <citation type="submission" date="2022-10" db="EMBL/GenBank/DDBJ databases">
        <title>Description of Fervidibacillus gen. nov. in the family Fervidibacillaceae fam. nov. with two species, Fervidibacillus albus sp. nov., and Fervidibacillus halotolerans sp. nov., isolated from tidal flat sediments.</title>
        <authorList>
            <person name="Kwon K.K."/>
            <person name="Yang S.-H."/>
        </authorList>
    </citation>
    <scope>NUCLEOTIDE SEQUENCE [LARGE SCALE GENOMIC DNA]</scope>
    <source>
        <strain evidence="15 16">DSM 23332</strain>
    </source>
</reference>
<keyword evidence="6 13" id="KW-0808">Transferase</keyword>
<dbReference type="InterPro" id="IPR010923">
    <property type="entry name" value="T(6)A37_SUA5"/>
</dbReference>
<dbReference type="GO" id="GO:0061710">
    <property type="term" value="F:L-threonylcarbamoyladenylate synthase"/>
    <property type="evidence" value="ECO:0007669"/>
    <property type="project" value="UniProtKB-EC"/>
</dbReference>
<keyword evidence="9 13" id="KW-0547">Nucleotide-binding</keyword>
<dbReference type="Gene3D" id="3.40.50.11030">
    <property type="entry name" value="Threonylcarbamoyl-AMP synthase, C-terminal domain"/>
    <property type="match status" value="1"/>
</dbReference>
<evidence type="ECO:0000313" key="16">
    <source>
        <dbReference type="Proteomes" id="UP001208656"/>
    </source>
</evidence>
<evidence type="ECO:0000256" key="3">
    <source>
        <dbReference type="ARBA" id="ARBA00012584"/>
    </source>
</evidence>
<keyword evidence="10 13" id="KW-0067">ATP-binding</keyword>
<evidence type="ECO:0000256" key="12">
    <source>
        <dbReference type="ARBA" id="ARBA00048366"/>
    </source>
</evidence>
<dbReference type="InterPro" id="IPR005145">
    <property type="entry name" value="Sua5_C"/>
</dbReference>
<evidence type="ECO:0000256" key="6">
    <source>
        <dbReference type="ARBA" id="ARBA00022679"/>
    </source>
</evidence>
<dbReference type="PANTHER" id="PTHR17490">
    <property type="entry name" value="SUA5"/>
    <property type="match status" value="1"/>
</dbReference>
<sequence>METKVWKVDKYGDNLYTYPQIKEAAELLQQNEIVAFPTETVYGLGANALSNEAVEKIFQAKGRPSDNPLIVHISERKEVERFAENIPEKAEKLMEAFWPGPLTIILNTKPGIISEKTTAGLSTVGIRMPNHPVALALIKASGLPIAAPSANLSGKPSPTSFSHVYQDMNGKIAGIVDGGETGVGVESTVIDCTGEIPIILRPGGITKEEIETIVGPVDMDIQIKEEVENPRSPGMKYKHYSPNVPMVLVDGSPEFLQKIIDEKRQEGKKVGVLTTEERKDFYQAEKILTCGNRKDLSTVARSLFKTLRAFDQEKIDMIISETFPAEGIGIAIMNRLIKAAGHTVIYEN</sequence>
<dbReference type="EMBL" id="JAOUSE010000014">
    <property type="protein sequence ID" value="MCU9594126.1"/>
    <property type="molecule type" value="Genomic_DNA"/>
</dbReference>
<evidence type="ECO:0000256" key="2">
    <source>
        <dbReference type="ARBA" id="ARBA00007663"/>
    </source>
</evidence>
<evidence type="ECO:0000256" key="9">
    <source>
        <dbReference type="ARBA" id="ARBA00022741"/>
    </source>
</evidence>
<keyword evidence="8 13" id="KW-0548">Nucleotidyltransferase</keyword>